<evidence type="ECO:0000259" key="2">
    <source>
        <dbReference type="Pfam" id="PF22570"/>
    </source>
</evidence>
<dbReference type="Proteomes" id="UP000321583">
    <property type="component" value="Unassembled WGS sequence"/>
</dbReference>
<feature type="domain" description="LiaF transmembrane" evidence="2">
    <location>
        <begin position="8"/>
        <end position="52"/>
    </location>
</feature>
<dbReference type="AlphaFoldDB" id="A0A562DHY2"/>
<dbReference type="Pfam" id="PF22570">
    <property type="entry name" value="LiaF-TM"/>
    <property type="match status" value="1"/>
</dbReference>
<evidence type="ECO:0000256" key="1">
    <source>
        <dbReference type="SAM" id="Phobius"/>
    </source>
</evidence>
<sequence>MCRRLVPALVLIVLGVLFLLDNLGIGIDAGRVLSTWWPLALIAVGAGWLLRRGDGTRCG</sequence>
<gene>
    <name evidence="3" type="ORF">L613_004000000120</name>
</gene>
<evidence type="ECO:0000313" key="3">
    <source>
        <dbReference type="EMBL" id="TWH09260.1"/>
    </source>
</evidence>
<reference evidence="3 4" key="1">
    <citation type="submission" date="2019-07" db="EMBL/GenBank/DDBJ databases">
        <title>Genome sequencing of lignin-degrading bacterial isolates.</title>
        <authorList>
            <person name="Gladden J."/>
        </authorList>
    </citation>
    <scope>NUCLEOTIDE SEQUENCE [LARGE SCALE GENOMIC DNA]</scope>
    <source>
        <strain evidence="3 4">J19</strain>
    </source>
</reference>
<evidence type="ECO:0000313" key="4">
    <source>
        <dbReference type="Proteomes" id="UP000321583"/>
    </source>
</evidence>
<organism evidence="3 4">
    <name type="scientific">Pseudoxanthomonas taiwanensis J19</name>
    <dbReference type="NCBI Taxonomy" id="935569"/>
    <lineage>
        <taxon>Bacteria</taxon>
        <taxon>Pseudomonadati</taxon>
        <taxon>Pseudomonadota</taxon>
        <taxon>Gammaproteobacteria</taxon>
        <taxon>Lysobacterales</taxon>
        <taxon>Lysobacteraceae</taxon>
        <taxon>Pseudoxanthomonas</taxon>
    </lineage>
</organism>
<dbReference type="InterPro" id="IPR054331">
    <property type="entry name" value="LiaF_TM"/>
</dbReference>
<dbReference type="RefSeq" id="WP_019399898.1">
    <property type="nucleotide sequence ID" value="NZ_VLJS01000070.1"/>
</dbReference>
<feature type="transmembrane region" description="Helical" evidence="1">
    <location>
        <begin position="36"/>
        <end position="53"/>
    </location>
</feature>
<keyword evidence="4" id="KW-1185">Reference proteome</keyword>
<protein>
    <recommendedName>
        <fullName evidence="2">LiaF transmembrane domain-containing protein</fullName>
    </recommendedName>
</protein>
<name>A0A562DHY2_9GAMM</name>
<comment type="caution">
    <text evidence="3">The sequence shown here is derived from an EMBL/GenBank/DDBJ whole genome shotgun (WGS) entry which is preliminary data.</text>
</comment>
<keyword evidence="1" id="KW-1133">Transmembrane helix</keyword>
<keyword evidence="1" id="KW-0472">Membrane</keyword>
<keyword evidence="1" id="KW-0812">Transmembrane</keyword>
<proteinExistence type="predicted"/>
<dbReference type="EMBL" id="VLJS01000070">
    <property type="protein sequence ID" value="TWH09260.1"/>
    <property type="molecule type" value="Genomic_DNA"/>
</dbReference>
<accession>A0A562DHY2</accession>